<gene>
    <name evidence="1" type="ORF">J3S04_31125</name>
</gene>
<dbReference type="Proteomes" id="UP000671836">
    <property type="component" value="Chromosome"/>
</dbReference>
<evidence type="ECO:0008006" key="3">
    <source>
        <dbReference type="Google" id="ProtNLM"/>
    </source>
</evidence>
<evidence type="ECO:0000313" key="1">
    <source>
        <dbReference type="EMBL" id="QSY49335.1"/>
    </source>
</evidence>
<proteinExistence type="predicted"/>
<dbReference type="RefSeq" id="WP_086566323.1">
    <property type="nucleotide sequence ID" value="NZ_CP071595.1"/>
</dbReference>
<dbReference type="EMBL" id="CP071595">
    <property type="protein sequence ID" value="QSY49335.1"/>
    <property type="molecule type" value="Genomic_DNA"/>
</dbReference>
<name>A0ABX7RM48_9ACTN</name>
<sequence length="418" mass="43451">MPLDDHDDAFERRLSAALEDATRACPPHSPDLVDRATARGHRLRRVRAFQVGAGCATLTLVALGGTLLGTGGSGGAAAPEALSPAASGAARPPATTISGEEMIATLKGLLPKDGTVSDASGTGSTGTGKRVPTAKLTYTDARGSSSLDIAVGRLGPGDRPGGCLPVQVRPYDQCEARKLPDGSTLYTTRSFTHPNSDTGQRRWYAELVTADGADLVVQEFGGGDEKASDGTADPAFSLGQLSTIVQSPAWRKAIAALPAPATGAPATPPRQAASGKRMAEVLTSLLPSGGRITDLHTDTGLVQLVHDDGHGKSMIEADVQSNMTDALAGHMSCPSGADDADCRSRTLPDGTRVKVTREPSEKGGSAVVWTADTLRPDGRRVLVREINSYAESGPVTRPEPPLSLERLQAMALERKWLG</sequence>
<evidence type="ECO:0000313" key="2">
    <source>
        <dbReference type="Proteomes" id="UP000671836"/>
    </source>
</evidence>
<organism evidence="1 2">
    <name type="scientific">Streptomyces griseocarneus</name>
    <dbReference type="NCBI Taxonomy" id="51201"/>
    <lineage>
        <taxon>Bacteria</taxon>
        <taxon>Bacillati</taxon>
        <taxon>Actinomycetota</taxon>
        <taxon>Actinomycetes</taxon>
        <taxon>Kitasatosporales</taxon>
        <taxon>Streptomycetaceae</taxon>
        <taxon>Streptomyces</taxon>
    </lineage>
</organism>
<keyword evidence="2" id="KW-1185">Reference proteome</keyword>
<accession>A0ABX7RM48</accession>
<protein>
    <recommendedName>
        <fullName evidence="3">LigA protein</fullName>
    </recommendedName>
</protein>
<reference evidence="1 2" key="1">
    <citation type="submission" date="2021-03" db="EMBL/GenBank/DDBJ databases">
        <title>Streptomyces strains.</title>
        <authorList>
            <person name="Lund M.B."/>
            <person name="Toerring T."/>
        </authorList>
    </citation>
    <scope>NUCLEOTIDE SEQUENCE [LARGE SCALE GENOMIC DNA]</scope>
    <source>
        <strain evidence="1 2">KCC S-1010</strain>
    </source>
</reference>